<dbReference type="InterPro" id="IPR001296">
    <property type="entry name" value="Glyco_trans_1"/>
</dbReference>
<evidence type="ECO:0000259" key="1">
    <source>
        <dbReference type="Pfam" id="PF00534"/>
    </source>
</evidence>
<organism evidence="2 3">
    <name type="scientific">Mesobacillus maritimus</name>
    <dbReference type="NCBI Taxonomy" id="1643336"/>
    <lineage>
        <taxon>Bacteria</taxon>
        <taxon>Bacillati</taxon>
        <taxon>Bacillota</taxon>
        <taxon>Bacilli</taxon>
        <taxon>Bacillales</taxon>
        <taxon>Bacillaceae</taxon>
        <taxon>Mesobacillus</taxon>
    </lineage>
</organism>
<gene>
    <name evidence="2" type="ORF">H0185_03685</name>
</gene>
<reference evidence="2 3" key="1">
    <citation type="submission" date="2020-07" db="EMBL/GenBank/DDBJ databases">
        <title>Fungal Genomes of the International Space Station.</title>
        <authorList>
            <person name="Seuylemezian A."/>
            <person name="Singh N.K."/>
            <person name="Wood J."/>
            <person name="Venkateswaran K."/>
        </authorList>
    </citation>
    <scope>NUCLEOTIDE SEQUENCE [LARGE SCALE GENOMIC DNA]</scope>
    <source>
        <strain evidence="2 3">PL-B2</strain>
    </source>
</reference>
<protein>
    <submittedName>
        <fullName evidence="2">Glycosyltransferase family 4 protein</fullName>
    </submittedName>
</protein>
<dbReference type="InterPro" id="IPR052622">
    <property type="entry name" value="Glycosyltransferase_G1"/>
</dbReference>
<dbReference type="RefSeq" id="WP_221871305.1">
    <property type="nucleotide sequence ID" value="NZ_JACWFH010000007.1"/>
</dbReference>
<feature type="domain" description="Glycosyl transferase family 1" evidence="1">
    <location>
        <begin position="150"/>
        <end position="292"/>
    </location>
</feature>
<accession>A0ABS7K103</accession>
<name>A0ABS7K103_9BACI</name>
<proteinExistence type="predicted"/>
<comment type="caution">
    <text evidence="2">The sequence shown here is derived from an EMBL/GenBank/DDBJ whole genome shotgun (WGS) entry which is preliminary data.</text>
</comment>
<dbReference type="CDD" id="cd03801">
    <property type="entry name" value="GT4_PimA-like"/>
    <property type="match status" value="1"/>
</dbReference>
<dbReference type="PANTHER" id="PTHR46660">
    <property type="match status" value="1"/>
</dbReference>
<evidence type="ECO:0000313" key="3">
    <source>
        <dbReference type="Proteomes" id="UP000769780"/>
    </source>
</evidence>
<dbReference type="SUPFAM" id="SSF53756">
    <property type="entry name" value="UDP-Glycosyltransferase/glycogen phosphorylase"/>
    <property type="match status" value="1"/>
</dbReference>
<sequence length="335" mass="38169">MKVILVTPNYHQQRGNTITVQRIAEKLSKLKIQTEVVSITEGHNIKTLPSGDMIHGFNAYHFYKLKQEVSTKIDDYVVTLTGTDLNHDLFDQNKRKNVVQCVLEAEFVHVFSEEAKQLLIREVPTVTNKVVVIPQDTDELDVDSGFPFLKEENTLLFVLPAGIRHVKNIPFAINGLKNIQSEFPFIRLLLVGPVLEETEWQQVKTLIDENQPWVRYIGEVQHKKMGTIYQQADVLLNTSYSEGQSTAIMEGMASGLPVLVSKNNGNLSLVTHGSTGFVYENIVDFYHFAKQLIQHHDVRTKLGRTAQEYIAKHHTNSNEAKSLSELYKHIIHNRK</sequence>
<keyword evidence="3" id="KW-1185">Reference proteome</keyword>
<dbReference type="Pfam" id="PF00534">
    <property type="entry name" value="Glycos_transf_1"/>
    <property type="match status" value="1"/>
</dbReference>
<evidence type="ECO:0000313" key="2">
    <source>
        <dbReference type="EMBL" id="MBY0095906.1"/>
    </source>
</evidence>
<dbReference type="Gene3D" id="3.40.50.2000">
    <property type="entry name" value="Glycogen Phosphorylase B"/>
    <property type="match status" value="2"/>
</dbReference>
<dbReference type="EMBL" id="JACWFH010000007">
    <property type="protein sequence ID" value="MBY0095906.1"/>
    <property type="molecule type" value="Genomic_DNA"/>
</dbReference>
<dbReference type="PANTHER" id="PTHR46660:SF2">
    <property type="entry name" value="GLYCOSYLTRANSFERASE 1 DOMAIN-CONTAINING PROTEIN 1"/>
    <property type="match status" value="1"/>
</dbReference>
<dbReference type="Proteomes" id="UP000769780">
    <property type="component" value="Unassembled WGS sequence"/>
</dbReference>